<dbReference type="Proteomes" id="UP000254258">
    <property type="component" value="Unassembled WGS sequence"/>
</dbReference>
<comment type="caution">
    <text evidence="1">The sequence shown here is derived from an EMBL/GenBank/DDBJ whole genome shotgun (WGS) entry which is preliminary data.</text>
</comment>
<dbReference type="AlphaFoldDB" id="A0A370X1Y7"/>
<reference evidence="1 2" key="1">
    <citation type="submission" date="2018-07" db="EMBL/GenBank/DDBJ databases">
        <title>Dyella monticola sp. nov. and Dyella psychrodurans sp. nov. isolated from monsoon evergreen broad-leaved forest soil of Dinghu Mountain, China.</title>
        <authorList>
            <person name="Gao Z."/>
            <person name="Qiu L."/>
        </authorList>
    </citation>
    <scope>NUCLEOTIDE SEQUENCE [LARGE SCALE GENOMIC DNA]</scope>
    <source>
        <strain evidence="1 2">4G-K06</strain>
    </source>
</reference>
<sequence length="338" mass="35535">MMVVMRFAATTVGFLKVGQGLGFRQRWGVLLLAGVLAGCANTPWPRAPDLDQSTLVANAKSVGQTPSKSIQTVDDAKLLIDALDRQLQHETDTRRETELAFDDASFFGALAAVGGIAGKSIAARNIGGGIAGLSAAISGHYNPKAQRIAFTQAWAQTRCLKSALNGIDTDTYNTFQKPLGSVGDTTTGAKAVSADQAYSNIPQITYDRVGDIVFQLINGLDNIETSTPSLSDIRSVAMQVSDAAKSANGAPAAVEQKYQEQIVTAQANVQAAQDAVNKAKQGGKETALLDSSLQIARNDLSQLQKAANQNTPAQTAFLSAVVQYEASAQACVKLTSTQ</sequence>
<keyword evidence="2" id="KW-1185">Reference proteome</keyword>
<evidence type="ECO:0000313" key="2">
    <source>
        <dbReference type="Proteomes" id="UP000254258"/>
    </source>
</evidence>
<protein>
    <submittedName>
        <fullName evidence="1">Uncharacterized protein</fullName>
    </submittedName>
</protein>
<dbReference type="EMBL" id="QRBE01000004">
    <property type="protein sequence ID" value="RDS82225.1"/>
    <property type="molecule type" value="Genomic_DNA"/>
</dbReference>
<gene>
    <name evidence="1" type="ORF">DWU98_09310</name>
</gene>
<dbReference type="RefSeq" id="WP_115495283.1">
    <property type="nucleotide sequence ID" value="NZ_QRBE01000004.1"/>
</dbReference>
<name>A0A370X1Y7_9GAMM</name>
<proteinExistence type="predicted"/>
<evidence type="ECO:0000313" key="1">
    <source>
        <dbReference type="EMBL" id="RDS82225.1"/>
    </source>
</evidence>
<accession>A0A370X1Y7</accession>
<organism evidence="1 2">
    <name type="scientific">Dyella monticola</name>
    <dbReference type="NCBI Taxonomy" id="1927958"/>
    <lineage>
        <taxon>Bacteria</taxon>
        <taxon>Pseudomonadati</taxon>
        <taxon>Pseudomonadota</taxon>
        <taxon>Gammaproteobacteria</taxon>
        <taxon>Lysobacterales</taxon>
        <taxon>Rhodanobacteraceae</taxon>
        <taxon>Dyella</taxon>
    </lineage>
</organism>